<protein>
    <submittedName>
        <fullName evidence="7">SDR family oxidoreductase</fullName>
    </submittedName>
</protein>
<dbReference type="InterPro" id="IPR002347">
    <property type="entry name" value="SDR_fam"/>
</dbReference>
<keyword evidence="2" id="KW-0560">Oxidoreductase</keyword>
<organism evidence="7 8">
    <name type="scientific">Yaniella flava</name>
    <dbReference type="NCBI Taxonomy" id="287930"/>
    <lineage>
        <taxon>Bacteria</taxon>
        <taxon>Bacillati</taxon>
        <taxon>Actinomycetota</taxon>
        <taxon>Actinomycetes</taxon>
        <taxon>Micrococcales</taxon>
        <taxon>Micrococcaceae</taxon>
        <taxon>Yaniella</taxon>
    </lineage>
</organism>
<evidence type="ECO:0000256" key="5">
    <source>
        <dbReference type="SAM" id="Phobius"/>
    </source>
</evidence>
<dbReference type="Pfam" id="PF00106">
    <property type="entry name" value="adh_short"/>
    <property type="match status" value="1"/>
</dbReference>
<evidence type="ECO:0000256" key="3">
    <source>
        <dbReference type="RuleBase" id="RU000363"/>
    </source>
</evidence>
<dbReference type="Proteomes" id="UP001501461">
    <property type="component" value="Unassembled WGS sequence"/>
</dbReference>
<dbReference type="InterPro" id="IPR057326">
    <property type="entry name" value="KR_dom"/>
</dbReference>
<dbReference type="InterPro" id="IPR036291">
    <property type="entry name" value="NAD(P)-bd_dom_sf"/>
</dbReference>
<feature type="domain" description="Ketoreductase" evidence="6">
    <location>
        <begin position="9"/>
        <end position="179"/>
    </location>
</feature>
<keyword evidence="5" id="KW-0472">Membrane</keyword>
<comment type="similarity">
    <text evidence="1 3">Belongs to the short-chain dehydrogenases/reductases (SDR) family.</text>
</comment>
<feature type="transmembrane region" description="Helical" evidence="5">
    <location>
        <begin position="308"/>
        <end position="329"/>
    </location>
</feature>
<proteinExistence type="inferred from homology"/>
<dbReference type="InterPro" id="IPR020904">
    <property type="entry name" value="Sc_DH/Rdtase_CS"/>
</dbReference>
<evidence type="ECO:0000259" key="6">
    <source>
        <dbReference type="SMART" id="SM00822"/>
    </source>
</evidence>
<dbReference type="PANTHER" id="PTHR44196:SF1">
    <property type="entry name" value="DEHYDROGENASE_REDUCTASE SDR FAMILY MEMBER 7B"/>
    <property type="match status" value="1"/>
</dbReference>
<evidence type="ECO:0000313" key="7">
    <source>
        <dbReference type="EMBL" id="GAA2033823.1"/>
    </source>
</evidence>
<accession>A0ABP5FTP9</accession>
<evidence type="ECO:0000313" key="8">
    <source>
        <dbReference type="Proteomes" id="UP001501461"/>
    </source>
</evidence>
<comment type="caution">
    <text evidence="7">The sequence shown here is derived from an EMBL/GenBank/DDBJ whole genome shotgun (WGS) entry which is preliminary data.</text>
</comment>
<feature type="compositionally biased region" description="Basic and acidic residues" evidence="4">
    <location>
        <begin position="265"/>
        <end position="274"/>
    </location>
</feature>
<name>A0ABP5FTP9_9MICC</name>
<keyword evidence="5" id="KW-1133">Transmembrane helix</keyword>
<dbReference type="PANTHER" id="PTHR44196">
    <property type="entry name" value="DEHYDROGENASE/REDUCTASE SDR FAMILY MEMBER 7B"/>
    <property type="match status" value="1"/>
</dbReference>
<feature type="region of interest" description="Disordered" evidence="4">
    <location>
        <begin position="264"/>
        <end position="283"/>
    </location>
</feature>
<dbReference type="SMART" id="SM00822">
    <property type="entry name" value="PKS_KR"/>
    <property type="match status" value="1"/>
</dbReference>
<dbReference type="PRINTS" id="PR00080">
    <property type="entry name" value="SDRFAMILY"/>
</dbReference>
<gene>
    <name evidence="7" type="ORF">GCM10009720_12950</name>
</gene>
<keyword evidence="8" id="KW-1185">Reference proteome</keyword>
<dbReference type="EMBL" id="BAAAMN010000020">
    <property type="protein sequence ID" value="GAA2033823.1"/>
    <property type="molecule type" value="Genomic_DNA"/>
</dbReference>
<dbReference type="PROSITE" id="PS00061">
    <property type="entry name" value="ADH_SHORT"/>
    <property type="match status" value="1"/>
</dbReference>
<evidence type="ECO:0000256" key="1">
    <source>
        <dbReference type="ARBA" id="ARBA00006484"/>
    </source>
</evidence>
<dbReference type="SUPFAM" id="SSF51735">
    <property type="entry name" value="NAD(P)-binding Rossmann-fold domains"/>
    <property type="match status" value="1"/>
</dbReference>
<sequence length="370" mass="38612">MSMKKLKGATVVITGASSGIGRATALRFAKAGSNVVLAARGRTALEEAAKEVRQHKVRALAVPTDISDEISVNTLARQAVEQFGGIDVWVNNASVTLFGAVDTVPTKDIRQVLDTNVMGYVHGSRAALGTMRKQKRGVLINVSSAVANVPQPYTAAYSMSKAATSSLSVSLRSELWLDGLKNIHVVNVIPPSVDTPLFGRAANYSGRKARAMPPVYPPERIAKAMVKAATKPEPEVPVGPGAALIVKQHRAAPQKTERMMAIQTDKSHLSRKEAATPSSGNLYESLTADTDTVHGGWNGKRRSARRKIIGVGLIMGTAGAGVAGVAVANKLRPRLPGEKAVKTVGKKAVKAAAKGGAGAAGLAAKRVAGK</sequence>
<evidence type="ECO:0000256" key="2">
    <source>
        <dbReference type="ARBA" id="ARBA00023002"/>
    </source>
</evidence>
<dbReference type="Gene3D" id="3.40.50.720">
    <property type="entry name" value="NAD(P)-binding Rossmann-like Domain"/>
    <property type="match status" value="1"/>
</dbReference>
<reference evidence="8" key="1">
    <citation type="journal article" date="2019" name="Int. J. Syst. Evol. Microbiol.">
        <title>The Global Catalogue of Microorganisms (GCM) 10K type strain sequencing project: providing services to taxonomists for standard genome sequencing and annotation.</title>
        <authorList>
            <consortium name="The Broad Institute Genomics Platform"/>
            <consortium name="The Broad Institute Genome Sequencing Center for Infectious Disease"/>
            <person name="Wu L."/>
            <person name="Ma J."/>
        </authorList>
    </citation>
    <scope>NUCLEOTIDE SEQUENCE [LARGE SCALE GENOMIC DNA]</scope>
    <source>
        <strain evidence="8">JCM 13595</strain>
    </source>
</reference>
<evidence type="ECO:0000256" key="4">
    <source>
        <dbReference type="SAM" id="MobiDB-lite"/>
    </source>
</evidence>
<dbReference type="NCBIfam" id="NF005495">
    <property type="entry name" value="PRK07109.1"/>
    <property type="match status" value="1"/>
</dbReference>
<keyword evidence="5" id="KW-0812">Transmembrane</keyword>
<dbReference type="PRINTS" id="PR00081">
    <property type="entry name" value="GDHRDH"/>
</dbReference>